<evidence type="ECO:0000313" key="2">
    <source>
        <dbReference type="Proteomes" id="UP000824176"/>
    </source>
</evidence>
<protein>
    <submittedName>
        <fullName evidence="1">Uncharacterized protein</fullName>
    </submittedName>
</protein>
<accession>A0A9D2GW27</accession>
<gene>
    <name evidence="1" type="ORF">H9804_09010</name>
</gene>
<organism evidence="1 2">
    <name type="scientific">Candidatus Mucispirillum faecigallinarum</name>
    <dbReference type="NCBI Taxonomy" id="2838699"/>
    <lineage>
        <taxon>Bacteria</taxon>
        <taxon>Pseudomonadati</taxon>
        <taxon>Deferribacterota</taxon>
        <taxon>Deferribacteres</taxon>
        <taxon>Deferribacterales</taxon>
        <taxon>Mucispirillaceae</taxon>
        <taxon>Mucispirillum</taxon>
    </lineage>
</organism>
<sequence length="173" mass="20848">MTQKYLVSLKANYLADTMQSELMKKTIWSNVSIVSYNIPLIATLSICENIMLPLQYFENIKRKDAEIIVLNMLRKYNMAHAMYYKPKKLNEFELLIVKYLRASIRMPQHIFFFLPHRMLLTDDYSPFIHFIKNVSGFEITVVENFRYFDEYKDLEFKEIPYTSWQTLVLKTWK</sequence>
<reference evidence="1" key="1">
    <citation type="journal article" date="2021" name="PeerJ">
        <title>Extensive microbial diversity within the chicken gut microbiome revealed by metagenomics and culture.</title>
        <authorList>
            <person name="Gilroy R."/>
            <person name="Ravi A."/>
            <person name="Getino M."/>
            <person name="Pursley I."/>
            <person name="Horton D.L."/>
            <person name="Alikhan N.F."/>
            <person name="Baker D."/>
            <person name="Gharbi K."/>
            <person name="Hall N."/>
            <person name="Watson M."/>
            <person name="Adriaenssens E.M."/>
            <person name="Foster-Nyarko E."/>
            <person name="Jarju S."/>
            <person name="Secka A."/>
            <person name="Antonio M."/>
            <person name="Oren A."/>
            <person name="Chaudhuri R.R."/>
            <person name="La Ragione R."/>
            <person name="Hildebrand F."/>
            <person name="Pallen M.J."/>
        </authorList>
    </citation>
    <scope>NUCLEOTIDE SEQUENCE</scope>
    <source>
        <strain evidence="1">ChiW4-1371</strain>
    </source>
</reference>
<dbReference type="AlphaFoldDB" id="A0A9D2GW27"/>
<dbReference type="EMBL" id="DXAQ01000133">
    <property type="protein sequence ID" value="HIZ90075.1"/>
    <property type="molecule type" value="Genomic_DNA"/>
</dbReference>
<evidence type="ECO:0000313" key="1">
    <source>
        <dbReference type="EMBL" id="HIZ90075.1"/>
    </source>
</evidence>
<dbReference type="Proteomes" id="UP000824176">
    <property type="component" value="Unassembled WGS sequence"/>
</dbReference>
<reference evidence="1" key="2">
    <citation type="submission" date="2021-04" db="EMBL/GenBank/DDBJ databases">
        <authorList>
            <person name="Gilroy R."/>
        </authorList>
    </citation>
    <scope>NUCLEOTIDE SEQUENCE</scope>
    <source>
        <strain evidence="1">ChiW4-1371</strain>
    </source>
</reference>
<name>A0A9D2GW27_9BACT</name>
<proteinExistence type="predicted"/>
<comment type="caution">
    <text evidence="1">The sequence shown here is derived from an EMBL/GenBank/DDBJ whole genome shotgun (WGS) entry which is preliminary data.</text>
</comment>